<dbReference type="SUPFAM" id="SSF56784">
    <property type="entry name" value="HAD-like"/>
    <property type="match status" value="1"/>
</dbReference>
<dbReference type="KEGG" id="tsph:KIH39_02205"/>
<protein>
    <submittedName>
        <fullName evidence="1">HAD family hydrolase</fullName>
    </submittedName>
</protein>
<dbReference type="EMBL" id="CP074694">
    <property type="protein sequence ID" value="QVL32754.1"/>
    <property type="molecule type" value="Genomic_DNA"/>
</dbReference>
<accession>A0A8E6B7M5</accession>
<dbReference type="InterPro" id="IPR023214">
    <property type="entry name" value="HAD_sf"/>
</dbReference>
<dbReference type="InterPro" id="IPR036412">
    <property type="entry name" value="HAD-like_sf"/>
</dbReference>
<dbReference type="SFLD" id="SFLDG01129">
    <property type="entry name" value="C1.5:_HAD__Beta-PGM__Phosphata"/>
    <property type="match status" value="1"/>
</dbReference>
<dbReference type="Gene3D" id="3.40.50.1000">
    <property type="entry name" value="HAD superfamily/HAD-like"/>
    <property type="match status" value="1"/>
</dbReference>
<dbReference type="Proteomes" id="UP000676194">
    <property type="component" value="Chromosome"/>
</dbReference>
<keyword evidence="1" id="KW-0378">Hydrolase</keyword>
<gene>
    <name evidence="1" type="ORF">KIH39_02205</name>
</gene>
<proteinExistence type="predicted"/>
<dbReference type="SFLD" id="SFLDS00003">
    <property type="entry name" value="Haloacid_Dehalogenase"/>
    <property type="match status" value="1"/>
</dbReference>
<keyword evidence="2" id="KW-1185">Reference proteome</keyword>
<dbReference type="GO" id="GO:0016787">
    <property type="term" value="F:hydrolase activity"/>
    <property type="evidence" value="ECO:0007669"/>
    <property type="project" value="UniProtKB-KW"/>
</dbReference>
<evidence type="ECO:0000313" key="1">
    <source>
        <dbReference type="EMBL" id="QVL32754.1"/>
    </source>
</evidence>
<name>A0A8E6B7M5_9BACT</name>
<dbReference type="RefSeq" id="WP_213497644.1">
    <property type="nucleotide sequence ID" value="NZ_CP074694.1"/>
</dbReference>
<reference evidence="1" key="1">
    <citation type="submission" date="2021-05" db="EMBL/GenBank/DDBJ databases">
        <title>Complete genome sequence of the cellulolytic planctomycete Telmatocola sphagniphila SP2T and characterization of the first cellulase from planctomycetes.</title>
        <authorList>
            <person name="Rakitin A.L."/>
            <person name="Beletsky A.V."/>
            <person name="Naumoff D.G."/>
            <person name="Kulichevskaya I.S."/>
            <person name="Mardanov A.V."/>
            <person name="Ravin N.V."/>
            <person name="Dedysh S.N."/>
        </authorList>
    </citation>
    <scope>NUCLEOTIDE SEQUENCE</scope>
    <source>
        <strain evidence="1">SP2T</strain>
    </source>
</reference>
<evidence type="ECO:0000313" key="2">
    <source>
        <dbReference type="Proteomes" id="UP000676194"/>
    </source>
</evidence>
<dbReference type="AlphaFoldDB" id="A0A8E6B7M5"/>
<sequence length="247" mass="28374">MFDFDGTLSLLREDWPEIMIGMMVERLLELQTGEDPTRLRNHVKEFVMNLNGKPTIHQMKRLHDEIELRGGRPKSAEEYKLDYWDILLGRVSERRAQGNAEYQWVVPGGYELLQDFQNRGIKLYLVSGSDAVQVLDEVEFLGLKHFFGPHLYAPRGDNDGFLKKKIVAKILEENHLEPSQLLGFGDGVIETQDIADAGSYAVGVASRWQRDGLIHAEKRDRLHAAGARLIIPDYRHTDHWLRPLFGE</sequence>
<dbReference type="CDD" id="cd01427">
    <property type="entry name" value="HAD_like"/>
    <property type="match status" value="1"/>
</dbReference>
<dbReference type="Pfam" id="PF00702">
    <property type="entry name" value="Hydrolase"/>
    <property type="match status" value="1"/>
</dbReference>
<organism evidence="1 2">
    <name type="scientific">Telmatocola sphagniphila</name>
    <dbReference type="NCBI Taxonomy" id="1123043"/>
    <lineage>
        <taxon>Bacteria</taxon>
        <taxon>Pseudomonadati</taxon>
        <taxon>Planctomycetota</taxon>
        <taxon>Planctomycetia</taxon>
        <taxon>Gemmatales</taxon>
        <taxon>Gemmataceae</taxon>
    </lineage>
</organism>